<dbReference type="GO" id="GO:0005576">
    <property type="term" value="C:extracellular region"/>
    <property type="evidence" value="ECO:0007669"/>
    <property type="project" value="UniProtKB-SubCell"/>
</dbReference>
<dbReference type="HOGENOM" id="CLU_337647_0_0_6"/>
<accession>G3IQI7</accession>
<dbReference type="InterPro" id="IPR011049">
    <property type="entry name" value="Serralysin-like_metalloprot_C"/>
</dbReference>
<dbReference type="Pfam" id="PF00959">
    <property type="entry name" value="Phage_lysozyme"/>
    <property type="match status" value="1"/>
</dbReference>
<dbReference type="InterPro" id="IPR002196">
    <property type="entry name" value="Glyco_hydro_24"/>
</dbReference>
<dbReference type="RefSeq" id="WP_006890048.1">
    <property type="nucleotide sequence ID" value="NZ_JH109152.1"/>
</dbReference>
<evidence type="ECO:0000256" key="1">
    <source>
        <dbReference type="ARBA" id="ARBA00004613"/>
    </source>
</evidence>
<gene>
    <name evidence="7" type="ORF">Mettu_0871</name>
</gene>
<evidence type="ECO:0000256" key="4">
    <source>
        <dbReference type="ARBA" id="ARBA00022638"/>
    </source>
</evidence>
<dbReference type="AlphaFoldDB" id="G3IQI7"/>
<keyword evidence="3 6" id="KW-0929">Antimicrobial</keyword>
<dbReference type="InterPro" id="IPR023347">
    <property type="entry name" value="Lysozyme_dom_sf"/>
</dbReference>
<sequence>MFTYRTLTTQQYVNTVVDVISKAEGYLSQVTNLKDGMSTIGYGYTFERNDNIALWQAAGITLTTGEWTILQQIDSASSAQKTVIALTQFGKTLTHSEAKALLEQTYQKYESPADELAMPLSWERVALVSVTYNRGEPAVHSKMQDFYSAIETGDRAEAWFQIRYKAQTTNPTYADGIAKRRYYESELFGLYEAAVLDEVQAKQIYAMYNRHHDAILDYESTFSSQIGKANSDYHLTDNSSKVQTLENSLQKAADLLKQLYVPEALRSTINPLDIQLASDQQTDLSGGKRDGYQNNTGQEQNDLLIGNDQNNILNGLGGNDILVGGAGNDTLNGGTGNDTLIGGQDSDTYIYSQGDGVDTLIDSDGSGQIVWDLVNIQGDANALSDKWKKFNTHVWQDQKNPQDPISYNLQTETDGSQTLYIIKNGDVLKVDNWQPGDLGISLGAGAQPLAPLHTYNGDQRAPVTVNNGMDTYDWSATSWAADGTLTGGVAEQNFNDVITGSAQADKINGLGGNDALDGGAGNDQIDGGEGNDLIAGGAGSDIIHGGAGNDEILSATGLNVPQRKAPDDTWQVPAGKTVWAQGSTWGIANNPNNTYTIYGGGSLALDNAPDTIYGDAGDDHITGGHGDDYIDGGADNDVLWGNGGNDLIDGGTGDDNIYGDGVIGSGFYQTTPAFIQGNDFLDAGEGRDWIIGGGKNDVLLGGTGNDFLWGDDKSETLLSGQYHGKDYLDGGAGDDLLIGGGNDDTLIGGIGNDTLLGDDNENNLALPYHGNDDLDGGAGDDKLYGGDGNDTLLGGSENDTLYGDSGNDILIGGTGNDIMYGGEGNDTYLINANEGRDAIRHLS</sequence>
<dbReference type="InterPro" id="IPR001343">
    <property type="entry name" value="Hemolysn_Ca-bd"/>
</dbReference>
<proteinExistence type="inferred from homology"/>
<dbReference type="GO" id="GO:0031640">
    <property type="term" value="P:killing of cells of another organism"/>
    <property type="evidence" value="ECO:0007669"/>
    <property type="project" value="UniProtKB-KW"/>
</dbReference>
<organism evidence="7 8">
    <name type="scientific">Methylobacter tundripaludum (strain ATCC BAA-1195 / DSM 17260 / SV96)</name>
    <dbReference type="NCBI Taxonomy" id="697282"/>
    <lineage>
        <taxon>Bacteria</taxon>
        <taxon>Pseudomonadati</taxon>
        <taxon>Pseudomonadota</taxon>
        <taxon>Gammaproteobacteria</taxon>
        <taxon>Methylococcales</taxon>
        <taxon>Methylococcaceae</taxon>
        <taxon>Methylobacter</taxon>
    </lineage>
</organism>
<evidence type="ECO:0000313" key="7">
    <source>
        <dbReference type="EMBL" id="EGW22073.1"/>
    </source>
</evidence>
<dbReference type="GO" id="GO:0009253">
    <property type="term" value="P:peptidoglycan catabolic process"/>
    <property type="evidence" value="ECO:0007669"/>
    <property type="project" value="InterPro"/>
</dbReference>
<dbReference type="PANTHER" id="PTHR38340:SF1">
    <property type="entry name" value="S-LAYER PROTEIN"/>
    <property type="match status" value="1"/>
</dbReference>
<dbReference type="Gene3D" id="1.10.530.40">
    <property type="match status" value="1"/>
</dbReference>
<dbReference type="SUPFAM" id="SSF51120">
    <property type="entry name" value="beta-Roll"/>
    <property type="match status" value="5"/>
</dbReference>
<reference evidence="7 8" key="1">
    <citation type="submission" date="2011-06" db="EMBL/GenBank/DDBJ databases">
        <title>Genomic sequence of Methylobacter tundripaludum SV96.</title>
        <authorList>
            <consortium name="US DOE Joint Genome Institute"/>
            <person name="Lucas S."/>
            <person name="Han J."/>
            <person name="Lapidus A."/>
            <person name="Cheng J.-F."/>
            <person name="Goodwin L."/>
            <person name="Pitluck S."/>
            <person name="Held B."/>
            <person name="Detter J.C."/>
            <person name="Han C."/>
            <person name="Tapia R."/>
            <person name="Land M."/>
            <person name="Hauser L."/>
            <person name="Kyrpides N."/>
            <person name="Ivanova N."/>
            <person name="Ovchinnikova G."/>
            <person name="Pagani I."/>
            <person name="Klotz M.G."/>
            <person name="Dispirito A.A."/>
            <person name="Murrell J.C."/>
            <person name="Dunfield P."/>
            <person name="Kalyuzhnaya M.G."/>
            <person name="Svenning M."/>
            <person name="Trotsenko Y.A."/>
            <person name="Stein L.Y."/>
            <person name="Woyke T."/>
        </authorList>
    </citation>
    <scope>NUCLEOTIDE SEQUENCE [LARGE SCALE GENOMIC DNA]</scope>
    <source>
        <strain evidence="8">ATCC BAA-1195 / DSM 17260 / SV96</strain>
    </source>
</reference>
<keyword evidence="6" id="KW-0326">Glycosidase</keyword>
<dbReference type="GO" id="GO:0005509">
    <property type="term" value="F:calcium ion binding"/>
    <property type="evidence" value="ECO:0007669"/>
    <property type="project" value="InterPro"/>
</dbReference>
<dbReference type="eggNOG" id="COG2931">
    <property type="taxonomic scope" value="Bacteria"/>
</dbReference>
<name>G3IQI7_METTV</name>
<dbReference type="SUPFAM" id="SSF53955">
    <property type="entry name" value="Lysozyme-like"/>
    <property type="match status" value="1"/>
</dbReference>
<comment type="similarity">
    <text evidence="6">Belongs to the glycosyl hydrolase 24 family.</text>
</comment>
<dbReference type="InterPro" id="IPR050557">
    <property type="entry name" value="RTX_toxin/Mannuronan_C5-epim"/>
</dbReference>
<dbReference type="InterPro" id="IPR023346">
    <property type="entry name" value="Lysozyme-like_dom_sf"/>
</dbReference>
<dbReference type="PRINTS" id="PR00313">
    <property type="entry name" value="CABNDNGRPT"/>
</dbReference>
<evidence type="ECO:0000256" key="5">
    <source>
        <dbReference type="ARBA" id="ARBA00022837"/>
    </source>
</evidence>
<keyword evidence="4 6" id="KW-0081">Bacteriolytic enzyme</keyword>
<dbReference type="EMBL" id="JH109152">
    <property type="protein sequence ID" value="EGW22073.1"/>
    <property type="molecule type" value="Genomic_DNA"/>
</dbReference>
<dbReference type="GO" id="GO:0016998">
    <property type="term" value="P:cell wall macromolecule catabolic process"/>
    <property type="evidence" value="ECO:0007669"/>
    <property type="project" value="InterPro"/>
</dbReference>
<keyword evidence="8" id="KW-1185">Reference proteome</keyword>
<keyword evidence="5" id="KW-0106">Calcium</keyword>
<dbReference type="InterPro" id="IPR018511">
    <property type="entry name" value="Hemolysin-typ_Ca-bd_CS"/>
</dbReference>
<evidence type="ECO:0000256" key="6">
    <source>
        <dbReference type="RuleBase" id="RU003788"/>
    </source>
</evidence>
<keyword evidence="6" id="KW-0378">Hydrolase</keyword>
<dbReference type="PROSITE" id="PS00330">
    <property type="entry name" value="HEMOLYSIN_CALCIUM"/>
    <property type="match status" value="8"/>
</dbReference>
<evidence type="ECO:0000313" key="8">
    <source>
        <dbReference type="Proteomes" id="UP000004664"/>
    </source>
</evidence>
<dbReference type="OrthoDB" id="5567377at2"/>
<dbReference type="STRING" id="697282.Mettu_0871"/>
<keyword evidence="2" id="KW-0964">Secreted</keyword>
<dbReference type="PANTHER" id="PTHR38340">
    <property type="entry name" value="S-LAYER PROTEIN"/>
    <property type="match status" value="1"/>
</dbReference>
<dbReference type="Pfam" id="PF00353">
    <property type="entry name" value="HemolysinCabind"/>
    <property type="match status" value="6"/>
</dbReference>
<dbReference type="GO" id="GO:0042742">
    <property type="term" value="P:defense response to bacterium"/>
    <property type="evidence" value="ECO:0007669"/>
    <property type="project" value="UniProtKB-KW"/>
</dbReference>
<protein>
    <recommendedName>
        <fullName evidence="6">Lysozyme</fullName>
        <ecNumber evidence="6">3.2.1.17</ecNumber>
    </recommendedName>
</protein>
<evidence type="ECO:0000256" key="2">
    <source>
        <dbReference type="ARBA" id="ARBA00022525"/>
    </source>
</evidence>
<dbReference type="Gene3D" id="2.150.10.10">
    <property type="entry name" value="Serralysin-like metalloprotease, C-terminal"/>
    <property type="match status" value="6"/>
</dbReference>
<comment type="catalytic activity">
    <reaction evidence="6">
        <text>Hydrolysis of (1-&gt;4)-beta-linkages between N-acetylmuramic acid and N-acetyl-D-glucosamine residues in a peptidoglycan and between N-acetyl-D-glucosamine residues in chitodextrins.</text>
        <dbReference type="EC" id="3.2.1.17"/>
    </reaction>
</comment>
<comment type="subcellular location">
    <subcellularLocation>
        <location evidence="1">Secreted</location>
    </subcellularLocation>
</comment>
<dbReference type="Proteomes" id="UP000004664">
    <property type="component" value="Unassembled WGS sequence"/>
</dbReference>
<dbReference type="EC" id="3.2.1.17" evidence="6"/>
<dbReference type="GO" id="GO:0003796">
    <property type="term" value="F:lysozyme activity"/>
    <property type="evidence" value="ECO:0007669"/>
    <property type="project" value="UniProtKB-EC"/>
</dbReference>
<evidence type="ECO:0000256" key="3">
    <source>
        <dbReference type="ARBA" id="ARBA00022529"/>
    </source>
</evidence>